<sequence>MRINSIIVHELVKDQHEAIQPSNYRQTVLDPDNDLVVKLLQGITAIYGSRYNSAHYGTFAEGEGRGAFPDTLLAYSAIDQPDEQQFIAITMSAMERLYDKASSSPAATGGYMVFSDYVSENTRFLLIAMIKKTPGLTLTEELVPEELERLDLKKLHQAARINFEKLDQYLAADVAERDELNYLSFISSTSSESASGYFVSALGCSAGTAASKATNNLIRESKVFFKDNDHLRDNKDAFVSELVSYLSEKQSNGESVKLSEIGQLVHRHIPPQLADQADETVNNFLTRLNSEEVSVPSEFPVSKSALKKHTQIKGDGDNWKFSFEISALSDDEAAEIYYDRDCQTLTLSRLPQDMIDQILSVLDDDE</sequence>
<keyword evidence="6" id="KW-1185">Reference proteome</keyword>
<accession>A0A1Q8SPH4</accession>
<evidence type="ECO:0000256" key="1">
    <source>
        <dbReference type="ARBA" id="ARBA00004453"/>
    </source>
</evidence>
<gene>
    <name evidence="5" type="ORF">BTW07_14620</name>
</gene>
<dbReference type="GO" id="GO:0043590">
    <property type="term" value="C:bacterial nucleoid"/>
    <property type="evidence" value="ECO:0007669"/>
    <property type="project" value="TreeGrafter"/>
</dbReference>
<name>A0A1Q8SPH4_9GAMM</name>
<evidence type="ECO:0000259" key="4">
    <source>
        <dbReference type="PROSITE" id="PS50181"/>
    </source>
</evidence>
<dbReference type="PROSITE" id="PS50181">
    <property type="entry name" value="FBOX"/>
    <property type="match status" value="1"/>
</dbReference>
<protein>
    <recommendedName>
        <fullName evidence="4">F-box domain-containing protein</fullName>
    </recommendedName>
</protein>
<comment type="subcellular location">
    <subcellularLocation>
        <location evidence="1">Cytoplasm</location>
        <location evidence="1">Nucleoid</location>
    </subcellularLocation>
</comment>
<keyword evidence="3" id="KW-0963">Cytoplasm</keyword>
<dbReference type="STRING" id="404433.BTW07_14620"/>
<dbReference type="PANTHER" id="PTHR38772:SF1">
    <property type="entry name" value="NUCLEOID-ASSOCIATED PROTEIN YEJK"/>
    <property type="match status" value="1"/>
</dbReference>
<dbReference type="GO" id="GO:0003727">
    <property type="term" value="F:single-stranded RNA binding"/>
    <property type="evidence" value="ECO:0007669"/>
    <property type="project" value="TreeGrafter"/>
</dbReference>
<dbReference type="PANTHER" id="PTHR38772">
    <property type="match status" value="1"/>
</dbReference>
<organism evidence="5 6">
    <name type="scientific">Salinicola socius</name>
    <dbReference type="NCBI Taxonomy" id="404433"/>
    <lineage>
        <taxon>Bacteria</taxon>
        <taxon>Pseudomonadati</taxon>
        <taxon>Pseudomonadota</taxon>
        <taxon>Gammaproteobacteria</taxon>
        <taxon>Oceanospirillales</taxon>
        <taxon>Halomonadaceae</taxon>
        <taxon>Salinicola</taxon>
    </lineage>
</organism>
<dbReference type="EMBL" id="MSDO01000022">
    <property type="protein sequence ID" value="OLO03315.1"/>
    <property type="molecule type" value="Genomic_DNA"/>
</dbReference>
<dbReference type="AlphaFoldDB" id="A0A1Q8SPH4"/>
<dbReference type="GO" id="GO:0003690">
    <property type="term" value="F:double-stranded DNA binding"/>
    <property type="evidence" value="ECO:0007669"/>
    <property type="project" value="TreeGrafter"/>
</dbReference>
<reference evidence="5 6" key="1">
    <citation type="submission" date="2016-12" db="EMBL/GenBank/DDBJ databases">
        <title>Draft genome sequences of strains Salinicola socius SMB35, Salinicola sp. MH3R3-1 and Chromohalobacter sp. SMB17 from the Verkhnekamsk potash mining region of Russia.</title>
        <authorList>
            <person name="Mavrodi D.V."/>
            <person name="Olsson B.E."/>
            <person name="Korsakova E.S."/>
            <person name="Pyankova A."/>
            <person name="Mavrodi O.V."/>
            <person name="Plotnikova E.G."/>
        </authorList>
    </citation>
    <scope>NUCLEOTIDE SEQUENCE [LARGE SCALE GENOMIC DNA]</scope>
    <source>
        <strain evidence="5 6">SMB35</strain>
    </source>
</reference>
<evidence type="ECO:0000313" key="5">
    <source>
        <dbReference type="EMBL" id="OLO03315.1"/>
    </source>
</evidence>
<evidence type="ECO:0000256" key="3">
    <source>
        <dbReference type="ARBA" id="ARBA00022490"/>
    </source>
</evidence>
<dbReference type="Proteomes" id="UP000186878">
    <property type="component" value="Unassembled WGS sequence"/>
</dbReference>
<dbReference type="OrthoDB" id="9131762at2"/>
<comment type="similarity">
    <text evidence="2">Belongs to the YejK family.</text>
</comment>
<dbReference type="InterPro" id="IPR001810">
    <property type="entry name" value="F-box_dom"/>
</dbReference>
<dbReference type="InterPro" id="IPR007358">
    <property type="entry name" value="Nucleoid_associated_NdpA"/>
</dbReference>
<comment type="caution">
    <text evidence="5">The sequence shown here is derived from an EMBL/GenBank/DDBJ whole genome shotgun (WGS) entry which is preliminary data.</text>
</comment>
<proteinExistence type="inferred from homology"/>
<dbReference type="Pfam" id="PF04245">
    <property type="entry name" value="NA37"/>
    <property type="match status" value="1"/>
</dbReference>
<dbReference type="RefSeq" id="WP_075570917.1">
    <property type="nucleotide sequence ID" value="NZ_MSDO01000022.1"/>
</dbReference>
<evidence type="ECO:0000313" key="6">
    <source>
        <dbReference type="Proteomes" id="UP000186878"/>
    </source>
</evidence>
<evidence type="ECO:0000256" key="2">
    <source>
        <dbReference type="ARBA" id="ARBA00009035"/>
    </source>
</evidence>
<feature type="domain" description="F-box" evidence="4">
    <location>
        <begin position="344"/>
        <end position="366"/>
    </location>
</feature>